<evidence type="ECO:0000313" key="14">
    <source>
        <dbReference type="Proteomes" id="UP000016931"/>
    </source>
</evidence>
<feature type="transmembrane region" description="Helical" evidence="12">
    <location>
        <begin position="337"/>
        <end position="358"/>
    </location>
</feature>
<feature type="transmembrane region" description="Helical" evidence="12">
    <location>
        <begin position="20"/>
        <end position="40"/>
    </location>
</feature>
<proteinExistence type="inferred from homology"/>
<dbReference type="PANTHER" id="PTHR12468:SF2">
    <property type="entry name" value="GPI MANNOSYLTRANSFERASE 2"/>
    <property type="match status" value="1"/>
</dbReference>
<keyword evidence="7 12" id="KW-0808">Transferase</keyword>
<evidence type="ECO:0000256" key="3">
    <source>
        <dbReference type="ARBA" id="ARBA00008698"/>
    </source>
</evidence>
<evidence type="ECO:0000256" key="9">
    <source>
        <dbReference type="ARBA" id="ARBA00022824"/>
    </source>
</evidence>
<evidence type="ECO:0000256" key="10">
    <source>
        <dbReference type="ARBA" id="ARBA00022989"/>
    </source>
</evidence>
<comment type="function">
    <text evidence="12">Mannosyltransferase involved in glycosylphosphatidylinositol-anchor biosynthesis.</text>
</comment>
<dbReference type="GO" id="GO:0006506">
    <property type="term" value="P:GPI anchor biosynthetic process"/>
    <property type="evidence" value="ECO:0007669"/>
    <property type="project" value="UniProtKB-UniPathway"/>
</dbReference>
<protein>
    <recommendedName>
        <fullName evidence="4 12">GPI mannosyltransferase 2</fullName>
        <ecNumber evidence="12">2.4.1.-</ecNumber>
    </recommendedName>
</protein>
<keyword evidence="6 12" id="KW-0328">Glycosyltransferase</keyword>
<dbReference type="STRING" id="692275.M3B1C3"/>
<dbReference type="GO" id="GO:0004376">
    <property type="term" value="F:GPI mannosyltransferase activity"/>
    <property type="evidence" value="ECO:0007669"/>
    <property type="project" value="InterPro"/>
</dbReference>
<keyword evidence="5 12" id="KW-0337">GPI-anchor biosynthesis</keyword>
<dbReference type="PANTHER" id="PTHR12468">
    <property type="entry name" value="GPI MANNOSYLTRANSFERASE 2"/>
    <property type="match status" value="1"/>
</dbReference>
<feature type="transmembrane region" description="Helical" evidence="12">
    <location>
        <begin position="216"/>
        <end position="236"/>
    </location>
</feature>
<gene>
    <name evidence="13" type="ORF">SEPMUDRAFT_64653</name>
</gene>
<feature type="transmembrane region" description="Helical" evidence="12">
    <location>
        <begin position="242"/>
        <end position="262"/>
    </location>
</feature>
<dbReference type="InterPro" id="IPR007315">
    <property type="entry name" value="PIG-V/Gpi18"/>
</dbReference>
<dbReference type="HOGENOM" id="CLU_029048_0_0_1"/>
<keyword evidence="11 12" id="KW-0472">Membrane</keyword>
<evidence type="ECO:0000256" key="2">
    <source>
        <dbReference type="ARBA" id="ARBA00004687"/>
    </source>
</evidence>
<dbReference type="EMBL" id="KB456263">
    <property type="protein sequence ID" value="EMF13587.1"/>
    <property type="molecule type" value="Genomic_DNA"/>
</dbReference>
<reference evidence="13 14" key="1">
    <citation type="journal article" date="2012" name="PLoS Pathog.">
        <title>Diverse lifestyles and strategies of plant pathogenesis encoded in the genomes of eighteen Dothideomycetes fungi.</title>
        <authorList>
            <person name="Ohm R.A."/>
            <person name="Feau N."/>
            <person name="Henrissat B."/>
            <person name="Schoch C.L."/>
            <person name="Horwitz B.A."/>
            <person name="Barry K.W."/>
            <person name="Condon B.J."/>
            <person name="Copeland A.C."/>
            <person name="Dhillon B."/>
            <person name="Glaser F."/>
            <person name="Hesse C.N."/>
            <person name="Kosti I."/>
            <person name="LaButti K."/>
            <person name="Lindquist E.A."/>
            <person name="Lucas S."/>
            <person name="Salamov A.A."/>
            <person name="Bradshaw R.E."/>
            <person name="Ciuffetti L."/>
            <person name="Hamelin R.C."/>
            <person name="Kema G.H.J."/>
            <person name="Lawrence C."/>
            <person name="Scott J.A."/>
            <person name="Spatafora J.W."/>
            <person name="Turgeon B.G."/>
            <person name="de Wit P.J.G.M."/>
            <person name="Zhong S."/>
            <person name="Goodwin S.B."/>
            <person name="Grigoriev I.V."/>
        </authorList>
    </citation>
    <scope>NUCLEOTIDE SEQUENCE [LARGE SCALE GENOMIC DNA]</scope>
    <source>
        <strain evidence="13 14">SO2202</strain>
    </source>
</reference>
<keyword evidence="8 12" id="KW-0812">Transmembrane</keyword>
<dbReference type="eggNOG" id="KOG2647">
    <property type="taxonomic scope" value="Eukaryota"/>
</dbReference>
<organism evidence="13 14">
    <name type="scientific">Sphaerulina musiva (strain SO2202)</name>
    <name type="common">Poplar stem canker fungus</name>
    <name type="synonym">Septoria musiva</name>
    <dbReference type="NCBI Taxonomy" id="692275"/>
    <lineage>
        <taxon>Eukaryota</taxon>
        <taxon>Fungi</taxon>
        <taxon>Dikarya</taxon>
        <taxon>Ascomycota</taxon>
        <taxon>Pezizomycotina</taxon>
        <taxon>Dothideomycetes</taxon>
        <taxon>Dothideomycetidae</taxon>
        <taxon>Mycosphaerellales</taxon>
        <taxon>Mycosphaerellaceae</taxon>
        <taxon>Sphaerulina</taxon>
    </lineage>
</organism>
<accession>M3B1C3</accession>
<dbReference type="GO" id="GO:0031501">
    <property type="term" value="C:mannosyltransferase complex"/>
    <property type="evidence" value="ECO:0007669"/>
    <property type="project" value="TreeGrafter"/>
</dbReference>
<feature type="transmembrane region" description="Helical" evidence="12">
    <location>
        <begin position="185"/>
        <end position="204"/>
    </location>
</feature>
<evidence type="ECO:0000256" key="7">
    <source>
        <dbReference type="ARBA" id="ARBA00022679"/>
    </source>
</evidence>
<dbReference type="EC" id="2.4.1.-" evidence="12"/>
<comment type="pathway">
    <text evidence="2 12">Glycolipid biosynthesis; glycosylphosphatidylinositol-anchor biosynthesis.</text>
</comment>
<name>M3B1C3_SPHMS</name>
<dbReference type="GeneID" id="27906822"/>
<evidence type="ECO:0000256" key="5">
    <source>
        <dbReference type="ARBA" id="ARBA00022502"/>
    </source>
</evidence>
<sequence>MNIAAGSRDEARINATNTSFARLITIFCFWKALLLLVAAASPGPGYDTSTHLLLFSRQIPDTTTVPSWFEYLVLRLTRWDALYFASASARGPIFEQQWAFSPLLAKVTLGLVGVFFSPERRPGIAAYAFAGIAISHISHLLAVLLLFQLAHEILPASHSRKHQIAFTTACLHITSPAGLFLSAPYGESAFAMANFGGLLCYAKAKRSSQSPESNTAVQAVLWTITSGFLLGVATMIRSNGLFNGIIFAWDAIDCLPGVIGMLQQRNWPALFSLMGTLSAGMLIASGYVLPQIVAYIEYCTDGNERPWCSTALPSIYSFVQSYYWNVGFLRYWTLSNLPLFALATPMILVLIGTAYATLDRRQLVHVMDTISISKRPDSDSAQAQSKALFWNTIPRLALPQLILAGLAITTFHVQIVNRISSGYPVWYLILAIAMHPEPGAGEVKGRSVISLCSRYAEWLVRASVMYAIVQGGLYASFMPPA</sequence>
<evidence type="ECO:0000256" key="8">
    <source>
        <dbReference type="ARBA" id="ARBA00022692"/>
    </source>
</evidence>
<dbReference type="Pfam" id="PF04188">
    <property type="entry name" value="Mannosyl_trans2"/>
    <property type="match status" value="1"/>
</dbReference>
<evidence type="ECO:0000256" key="6">
    <source>
        <dbReference type="ARBA" id="ARBA00022676"/>
    </source>
</evidence>
<keyword evidence="14" id="KW-1185">Reference proteome</keyword>
<keyword evidence="10 12" id="KW-1133">Transmembrane helix</keyword>
<dbReference type="RefSeq" id="XP_016761708.1">
    <property type="nucleotide sequence ID" value="XM_016909685.1"/>
</dbReference>
<evidence type="ECO:0000256" key="4">
    <source>
        <dbReference type="ARBA" id="ARBA00013795"/>
    </source>
</evidence>
<evidence type="ECO:0000256" key="11">
    <source>
        <dbReference type="ARBA" id="ARBA00023136"/>
    </source>
</evidence>
<comment type="similarity">
    <text evidence="3 12">Belongs to the PIGV family.</text>
</comment>
<feature type="transmembrane region" description="Helical" evidence="12">
    <location>
        <begin position="124"/>
        <end position="147"/>
    </location>
</feature>
<feature type="transmembrane region" description="Helical" evidence="12">
    <location>
        <begin position="98"/>
        <end position="117"/>
    </location>
</feature>
<dbReference type="OrthoDB" id="10252502at2759"/>
<dbReference type="OMA" id="WITCHAI"/>
<evidence type="ECO:0000313" key="13">
    <source>
        <dbReference type="EMBL" id="EMF13587.1"/>
    </source>
</evidence>
<dbReference type="AlphaFoldDB" id="M3B1C3"/>
<evidence type="ECO:0000256" key="12">
    <source>
        <dbReference type="RuleBase" id="RU363112"/>
    </source>
</evidence>
<dbReference type="GO" id="GO:0005789">
    <property type="term" value="C:endoplasmic reticulum membrane"/>
    <property type="evidence" value="ECO:0007669"/>
    <property type="project" value="UniProtKB-SubCell"/>
</dbReference>
<evidence type="ECO:0000256" key="1">
    <source>
        <dbReference type="ARBA" id="ARBA00004477"/>
    </source>
</evidence>
<keyword evidence="9 12" id="KW-0256">Endoplasmic reticulum</keyword>
<dbReference type="UniPathway" id="UPA00196"/>
<comment type="subcellular location">
    <subcellularLocation>
        <location evidence="1 12">Endoplasmic reticulum membrane</location>
        <topology evidence="1 12">Multi-pass membrane protein</topology>
    </subcellularLocation>
</comment>
<feature type="transmembrane region" description="Helical" evidence="12">
    <location>
        <begin position="269"/>
        <end position="289"/>
    </location>
</feature>
<dbReference type="Proteomes" id="UP000016931">
    <property type="component" value="Unassembled WGS sequence"/>
</dbReference>
<dbReference type="GO" id="GO:0000009">
    <property type="term" value="F:alpha-1,6-mannosyltransferase activity"/>
    <property type="evidence" value="ECO:0007669"/>
    <property type="project" value="InterPro"/>
</dbReference>